<evidence type="ECO:0000313" key="2">
    <source>
        <dbReference type="Proteomes" id="UP000823775"/>
    </source>
</evidence>
<name>A0ABS8SSQ6_DATST</name>
<keyword evidence="2" id="KW-1185">Reference proteome</keyword>
<dbReference type="SUPFAM" id="SSF50989">
    <property type="entry name" value="Clathrin heavy-chain terminal domain"/>
    <property type="match status" value="1"/>
</dbReference>
<dbReference type="EMBL" id="JACEIK010000775">
    <property type="protein sequence ID" value="MCD7462056.1"/>
    <property type="molecule type" value="Genomic_DNA"/>
</dbReference>
<dbReference type="Proteomes" id="UP000823775">
    <property type="component" value="Unassembled WGS sequence"/>
</dbReference>
<accession>A0ABS8SSQ6</accession>
<dbReference type="InterPro" id="IPR016025">
    <property type="entry name" value="Clathrin_H-chain_N"/>
</dbReference>
<dbReference type="PANTHER" id="PTHR10292:SF32">
    <property type="entry name" value="CLATHRIN HEAVY CHAIN 1-LIKE"/>
    <property type="match status" value="1"/>
</dbReference>
<comment type="caution">
    <text evidence="1">The sequence shown here is derived from an EMBL/GenBank/DDBJ whole genome shotgun (WGS) entry which is preliminary data.</text>
</comment>
<organism evidence="1 2">
    <name type="scientific">Datura stramonium</name>
    <name type="common">Jimsonweed</name>
    <name type="synonym">Common thornapple</name>
    <dbReference type="NCBI Taxonomy" id="4076"/>
    <lineage>
        <taxon>Eukaryota</taxon>
        <taxon>Viridiplantae</taxon>
        <taxon>Streptophyta</taxon>
        <taxon>Embryophyta</taxon>
        <taxon>Tracheophyta</taxon>
        <taxon>Spermatophyta</taxon>
        <taxon>Magnoliopsida</taxon>
        <taxon>eudicotyledons</taxon>
        <taxon>Gunneridae</taxon>
        <taxon>Pentapetalae</taxon>
        <taxon>asterids</taxon>
        <taxon>lamiids</taxon>
        <taxon>Solanales</taxon>
        <taxon>Solanaceae</taxon>
        <taxon>Solanoideae</taxon>
        <taxon>Datureae</taxon>
        <taxon>Datura</taxon>
    </lineage>
</organism>
<evidence type="ECO:0000313" key="1">
    <source>
        <dbReference type="EMBL" id="MCD7462056.1"/>
    </source>
</evidence>
<gene>
    <name evidence="1" type="primary">CHC1_8</name>
    <name evidence="1" type="ORF">HAX54_047675</name>
</gene>
<proteinExistence type="predicted"/>
<dbReference type="PANTHER" id="PTHR10292">
    <property type="entry name" value="CLATHRIN HEAVY CHAIN RELATED"/>
    <property type="match status" value="1"/>
</dbReference>
<dbReference type="Gene3D" id="2.130.10.110">
    <property type="entry name" value="Clathrin heavy-chain terminal domain"/>
    <property type="match status" value="1"/>
</dbReference>
<sequence length="173" mass="19214">MLMKDESGLLTKVNATPGEREEEWRGNLKLKQLPLLNVSMRCVLGGYITKAPTGQSINYIQWISSQSLEAHAASFASFRVPGSDRDSILISFATKSLNAGQVISKLHVLSWEHSQADLFFPPDFADDFPVSMQISHKYSLIYVITKLGLLSSMTTETAAVYRNKLAQTLFPDS</sequence>
<reference evidence="1 2" key="1">
    <citation type="journal article" date="2021" name="BMC Genomics">
        <title>Datura genome reveals duplications of psychoactive alkaloid biosynthetic genes and high mutation rate following tissue culture.</title>
        <authorList>
            <person name="Rajewski A."/>
            <person name="Carter-House D."/>
            <person name="Stajich J."/>
            <person name="Litt A."/>
        </authorList>
    </citation>
    <scope>NUCLEOTIDE SEQUENCE [LARGE SCALE GENOMIC DNA]</scope>
    <source>
        <strain evidence="1">AR-01</strain>
    </source>
</reference>
<protein>
    <submittedName>
        <fullName evidence="1">Clathrin heavy chain</fullName>
    </submittedName>
</protein>